<dbReference type="EMBL" id="SPUM01000123">
    <property type="protein sequence ID" value="TFW29528.1"/>
    <property type="molecule type" value="Genomic_DNA"/>
</dbReference>
<name>A0A4Y9SSV4_9BURK</name>
<protein>
    <recommendedName>
        <fullName evidence="3">Peptidase M28 domain-containing protein</fullName>
    </recommendedName>
</protein>
<gene>
    <name evidence="1" type="ORF">E4O92_18450</name>
</gene>
<accession>A0A4Y9SSV4</accession>
<comment type="caution">
    <text evidence="1">The sequence shown here is derived from an EMBL/GenBank/DDBJ whole genome shotgun (WGS) entry which is preliminary data.</text>
</comment>
<organism evidence="1 2">
    <name type="scientific">Massilia horti</name>
    <dbReference type="NCBI Taxonomy" id="2562153"/>
    <lineage>
        <taxon>Bacteria</taxon>
        <taxon>Pseudomonadati</taxon>
        <taxon>Pseudomonadota</taxon>
        <taxon>Betaproteobacteria</taxon>
        <taxon>Burkholderiales</taxon>
        <taxon>Oxalobacteraceae</taxon>
        <taxon>Telluria group</taxon>
        <taxon>Massilia</taxon>
    </lineage>
</organism>
<sequence>MLSPNAASADLAARLRTHMHACAGAPDSDRLEQAARHIETTLAAQGYQVREEAYDNGPRNIEVSIANVATGAQPERIFIFGAHYGCGNRDDGSASAFVLELAHLLQVVQPAQGTELKFVFLPPGAAGRRAASGNFVAFVGDLETSRAVRQELSVFRAADLSVQGLAVPAYVQGVTWSDPLSNRRHGYPAMMVTGTTFLRYPYQHLGASTPDKTAGDKVDYADMARTVEGVARTIAALAGGTRT</sequence>
<dbReference type="SUPFAM" id="SSF53187">
    <property type="entry name" value="Zn-dependent exopeptidases"/>
    <property type="match status" value="1"/>
</dbReference>
<keyword evidence="2" id="KW-1185">Reference proteome</keyword>
<dbReference type="OrthoDB" id="9789219at2"/>
<dbReference type="Gene3D" id="3.40.630.10">
    <property type="entry name" value="Zn peptidases"/>
    <property type="match status" value="1"/>
</dbReference>
<evidence type="ECO:0008006" key="3">
    <source>
        <dbReference type="Google" id="ProtNLM"/>
    </source>
</evidence>
<dbReference type="Proteomes" id="UP000297258">
    <property type="component" value="Unassembled WGS sequence"/>
</dbReference>
<dbReference type="AlphaFoldDB" id="A0A4Y9SSV4"/>
<dbReference type="RefSeq" id="WP_135191116.1">
    <property type="nucleotide sequence ID" value="NZ_SPUM01000123.1"/>
</dbReference>
<proteinExistence type="predicted"/>
<evidence type="ECO:0000313" key="2">
    <source>
        <dbReference type="Proteomes" id="UP000297258"/>
    </source>
</evidence>
<evidence type="ECO:0000313" key="1">
    <source>
        <dbReference type="EMBL" id="TFW29528.1"/>
    </source>
</evidence>
<reference evidence="1 2" key="1">
    <citation type="submission" date="2019-03" db="EMBL/GenBank/DDBJ databases">
        <title>Draft genome of Massilia hortus sp. nov., a novel bacterial species of the Oxalobacteraceae family.</title>
        <authorList>
            <person name="Peta V."/>
            <person name="Raths R."/>
            <person name="Bucking H."/>
        </authorList>
    </citation>
    <scope>NUCLEOTIDE SEQUENCE [LARGE SCALE GENOMIC DNA]</scope>
    <source>
        <strain evidence="1 2">ONC3</strain>
    </source>
</reference>